<dbReference type="OrthoDB" id="5419315at2759"/>
<dbReference type="Proteomes" id="UP000663891">
    <property type="component" value="Unassembled WGS sequence"/>
</dbReference>
<name>A0A815SLR1_9BILA</name>
<dbReference type="EMBL" id="CAJNOI010002225">
    <property type="protein sequence ID" value="CAF1464605.1"/>
    <property type="molecule type" value="Genomic_DNA"/>
</dbReference>
<keyword evidence="4" id="KW-1185">Reference proteome</keyword>
<evidence type="ECO:0000313" key="3">
    <source>
        <dbReference type="EMBL" id="CAF1634119.1"/>
    </source>
</evidence>
<proteinExistence type="predicted"/>
<organism evidence="2 5">
    <name type="scientific">Adineta steineri</name>
    <dbReference type="NCBI Taxonomy" id="433720"/>
    <lineage>
        <taxon>Eukaryota</taxon>
        <taxon>Metazoa</taxon>
        <taxon>Spiralia</taxon>
        <taxon>Gnathifera</taxon>
        <taxon>Rotifera</taxon>
        <taxon>Eurotatoria</taxon>
        <taxon>Bdelloidea</taxon>
        <taxon>Adinetida</taxon>
        <taxon>Adinetidae</taxon>
        <taxon>Adineta</taxon>
    </lineage>
</organism>
<comment type="caution">
    <text evidence="2">The sequence shown here is derived from an EMBL/GenBank/DDBJ whole genome shotgun (WGS) entry which is preliminary data.</text>
</comment>
<evidence type="ECO:0000313" key="2">
    <source>
        <dbReference type="EMBL" id="CAF1491955.1"/>
    </source>
</evidence>
<sequence>IQMGGCGTVTVRFRPALIFAEKHANIVLDKLFQVAKQH</sequence>
<dbReference type="AlphaFoldDB" id="A0A815SLR1"/>
<feature type="non-terminal residue" evidence="2">
    <location>
        <position position="1"/>
    </location>
</feature>
<dbReference type="Proteomes" id="UP000663832">
    <property type="component" value="Unassembled WGS sequence"/>
</dbReference>
<accession>A0A815SLR1</accession>
<evidence type="ECO:0000313" key="1">
    <source>
        <dbReference type="EMBL" id="CAF1464605.1"/>
    </source>
</evidence>
<dbReference type="Proteomes" id="UP000663877">
    <property type="component" value="Unassembled WGS sequence"/>
</dbReference>
<gene>
    <name evidence="1" type="ORF">BJG266_LOCUS41170</name>
    <name evidence="3" type="ORF">QVE165_LOCUS58037</name>
    <name evidence="2" type="ORF">VCS650_LOCUS41755</name>
</gene>
<dbReference type="EMBL" id="CAJNOM010002544">
    <property type="protein sequence ID" value="CAF1634119.1"/>
    <property type="molecule type" value="Genomic_DNA"/>
</dbReference>
<evidence type="ECO:0000313" key="5">
    <source>
        <dbReference type="Proteomes" id="UP000663891"/>
    </source>
</evidence>
<protein>
    <submittedName>
        <fullName evidence="2">Uncharacterized protein</fullName>
    </submittedName>
</protein>
<dbReference type="EMBL" id="CAJNON010001915">
    <property type="protein sequence ID" value="CAF1491955.1"/>
    <property type="molecule type" value="Genomic_DNA"/>
</dbReference>
<evidence type="ECO:0000313" key="4">
    <source>
        <dbReference type="Proteomes" id="UP000663832"/>
    </source>
</evidence>
<reference evidence="2" key="1">
    <citation type="submission" date="2021-02" db="EMBL/GenBank/DDBJ databases">
        <authorList>
            <person name="Nowell W R."/>
        </authorList>
    </citation>
    <scope>NUCLEOTIDE SEQUENCE</scope>
</reference>